<name>W4SGV1_9XANT</name>
<keyword evidence="11 14" id="KW-0472">Membrane</keyword>
<dbReference type="GO" id="GO:0003677">
    <property type="term" value="F:DNA binding"/>
    <property type="evidence" value="ECO:0007669"/>
    <property type="project" value="UniProtKB-KW"/>
</dbReference>
<gene>
    <name evidence="18" type="ORF">XPR_2450</name>
</gene>
<feature type="transmembrane region" description="Helical" evidence="14">
    <location>
        <begin position="167"/>
        <end position="199"/>
    </location>
</feature>
<dbReference type="GO" id="GO:0051301">
    <property type="term" value="P:cell division"/>
    <property type="evidence" value="ECO:0007669"/>
    <property type="project" value="UniProtKB-KW"/>
</dbReference>
<evidence type="ECO:0000256" key="7">
    <source>
        <dbReference type="ARBA" id="ARBA00022829"/>
    </source>
</evidence>
<accession>W4SGV1</accession>
<evidence type="ECO:0000256" key="5">
    <source>
        <dbReference type="ARBA" id="ARBA00022692"/>
    </source>
</evidence>
<dbReference type="Pfam" id="PF01580">
    <property type="entry name" value="FtsK_SpoIIIE"/>
    <property type="match status" value="1"/>
</dbReference>
<dbReference type="SUPFAM" id="SSF52540">
    <property type="entry name" value="P-loop containing nucleoside triphosphate hydrolases"/>
    <property type="match status" value="1"/>
</dbReference>
<dbReference type="GO" id="GO:0005886">
    <property type="term" value="C:plasma membrane"/>
    <property type="evidence" value="ECO:0007669"/>
    <property type="project" value="UniProtKB-SubCell"/>
</dbReference>
<dbReference type="Gene3D" id="3.30.980.40">
    <property type="match status" value="1"/>
</dbReference>
<evidence type="ECO:0000256" key="4">
    <source>
        <dbReference type="ARBA" id="ARBA00022618"/>
    </source>
</evidence>
<evidence type="ECO:0000256" key="6">
    <source>
        <dbReference type="ARBA" id="ARBA00022741"/>
    </source>
</evidence>
<dbReference type="PANTHER" id="PTHR22683:SF41">
    <property type="entry name" value="DNA TRANSLOCASE FTSK"/>
    <property type="match status" value="1"/>
</dbReference>
<dbReference type="InterPro" id="IPR027417">
    <property type="entry name" value="P-loop_NTPase"/>
</dbReference>
<comment type="caution">
    <text evidence="18">The sequence shown here is derived from an EMBL/GenBank/DDBJ whole genome shotgun (WGS) entry which is preliminary data.</text>
</comment>
<feature type="domain" description="FtsK alpha" evidence="17">
    <location>
        <begin position="286"/>
        <end position="386"/>
    </location>
</feature>
<dbReference type="InterPro" id="IPR050206">
    <property type="entry name" value="FtsK/SpoIIIE/SftA"/>
</dbReference>
<evidence type="ECO:0000256" key="1">
    <source>
        <dbReference type="ARBA" id="ARBA00004651"/>
    </source>
</evidence>
<dbReference type="Proteomes" id="UP000019084">
    <property type="component" value="Unassembled WGS sequence"/>
</dbReference>
<evidence type="ECO:0000256" key="10">
    <source>
        <dbReference type="ARBA" id="ARBA00023125"/>
    </source>
</evidence>
<dbReference type="InterPro" id="IPR041027">
    <property type="entry name" value="FtsK_alpha"/>
</dbReference>
<keyword evidence="3" id="KW-1003">Cell membrane</keyword>
<evidence type="ECO:0000259" key="16">
    <source>
        <dbReference type="Pfam" id="PF13491"/>
    </source>
</evidence>
<evidence type="ECO:0000259" key="17">
    <source>
        <dbReference type="Pfam" id="PF17854"/>
    </source>
</evidence>
<dbReference type="AlphaFoldDB" id="W4SGV1"/>
<keyword evidence="9 14" id="KW-1133">Transmembrane helix</keyword>
<protein>
    <recommendedName>
        <fullName evidence="20">FtsK domain-containing protein</fullName>
    </recommendedName>
</protein>
<keyword evidence="5 14" id="KW-0812">Transmembrane</keyword>
<dbReference type="InterPro" id="IPR002543">
    <property type="entry name" value="FtsK_dom"/>
</dbReference>
<proteinExistence type="inferred from homology"/>
<dbReference type="EMBL" id="BAVC01000221">
    <property type="protein sequence ID" value="GAE55815.1"/>
    <property type="molecule type" value="Genomic_DNA"/>
</dbReference>
<sequence length="491" mass="53415">MAKQVPERSKPAEGKTSSRKTAVADNPRRQKLWRDLALIAVAPLLLYLLASLFTYSSADPGWSQTGSVVAPVHNMGGRVGAWTADVLLQLFGYVAFLLPVVLGAVAWIALFGMDKEGQAEADLGPALRLVGMVGFLIASTGFLHLRLFNGDVAAAGGILGRLVSNSLSAGFGALGANLFVLVLLLVSITLATGLSWFAVMERIGTWVLALGPLMQRKTHQATEWQQTRVMREEREEVRKVDAVKQAKREPVRIEPPPAPVVEKSERAKRDTQIPMFQGVSTDGSDLPPLALLDDPKPQAKGYSEETLETLSRQIEFKLKDFRIEAQVVGAYPGPVITRFEIEPAPGIKVSQISSLDKDIARGLSVKSVRVVDVIPGKSVIGLEIPNVSREMIFLSELLRSKEYDKSASPLTLALGKDIAGRPTVADLARMPHLLVAGTTGSGKSVAVNAMVLSLLFKASHKELRMLMIDPKMLELSVYQASRICWRRWSPT</sequence>
<evidence type="ECO:0000256" key="9">
    <source>
        <dbReference type="ARBA" id="ARBA00022989"/>
    </source>
</evidence>
<feature type="transmembrane region" description="Helical" evidence="14">
    <location>
        <begin position="90"/>
        <end position="113"/>
    </location>
</feature>
<feature type="transmembrane region" description="Helical" evidence="14">
    <location>
        <begin position="125"/>
        <end position="147"/>
    </location>
</feature>
<evidence type="ECO:0000256" key="14">
    <source>
        <dbReference type="SAM" id="Phobius"/>
    </source>
</evidence>
<keyword evidence="8" id="KW-0067">ATP-binding</keyword>
<keyword evidence="4" id="KW-0132">Cell division</keyword>
<evidence type="ECO:0000256" key="11">
    <source>
        <dbReference type="ARBA" id="ARBA00023136"/>
    </source>
</evidence>
<dbReference type="InterPro" id="IPR025199">
    <property type="entry name" value="FtsK_4TM"/>
</dbReference>
<dbReference type="Pfam" id="PF13491">
    <property type="entry name" value="FtsK_4TM"/>
    <property type="match status" value="1"/>
</dbReference>
<dbReference type="GO" id="GO:0007059">
    <property type="term" value="P:chromosome segregation"/>
    <property type="evidence" value="ECO:0007669"/>
    <property type="project" value="UniProtKB-KW"/>
</dbReference>
<evidence type="ECO:0000256" key="8">
    <source>
        <dbReference type="ARBA" id="ARBA00022840"/>
    </source>
</evidence>
<keyword evidence="7" id="KW-0159">Chromosome partition</keyword>
<feature type="compositionally biased region" description="Basic and acidic residues" evidence="13">
    <location>
        <begin position="1"/>
        <end position="13"/>
    </location>
</feature>
<dbReference type="Pfam" id="PF17854">
    <property type="entry name" value="FtsK_alpha"/>
    <property type="match status" value="1"/>
</dbReference>
<feature type="transmembrane region" description="Helical" evidence="14">
    <location>
        <begin position="36"/>
        <end position="55"/>
    </location>
</feature>
<evidence type="ECO:0008006" key="20">
    <source>
        <dbReference type="Google" id="ProtNLM"/>
    </source>
</evidence>
<keyword evidence="12" id="KW-0131">Cell cycle</keyword>
<feature type="domain" description="FtsK" evidence="15">
    <location>
        <begin position="394"/>
        <end position="479"/>
    </location>
</feature>
<evidence type="ECO:0000313" key="19">
    <source>
        <dbReference type="Proteomes" id="UP000019084"/>
    </source>
</evidence>
<evidence type="ECO:0000256" key="13">
    <source>
        <dbReference type="SAM" id="MobiDB-lite"/>
    </source>
</evidence>
<comment type="subcellular location">
    <subcellularLocation>
        <location evidence="1">Cell membrane</location>
        <topology evidence="1">Multi-pass membrane protein</topology>
    </subcellularLocation>
</comment>
<keyword evidence="6" id="KW-0547">Nucleotide-binding</keyword>
<comment type="similarity">
    <text evidence="2">Belongs to the FtsK/SpoIIIE/SftA family.</text>
</comment>
<evidence type="ECO:0000256" key="2">
    <source>
        <dbReference type="ARBA" id="ARBA00006474"/>
    </source>
</evidence>
<feature type="region of interest" description="Disordered" evidence="13">
    <location>
        <begin position="1"/>
        <end position="24"/>
    </location>
</feature>
<keyword evidence="10" id="KW-0238">DNA-binding</keyword>
<evidence type="ECO:0000259" key="15">
    <source>
        <dbReference type="Pfam" id="PF01580"/>
    </source>
</evidence>
<reference evidence="18 19" key="1">
    <citation type="submission" date="2014-01" db="EMBL/GenBank/DDBJ databases">
        <title>Genome sequence and analysis of Xanthomonas arboricola pv. pruni.</title>
        <authorList>
            <person name="Fujikawa T."/>
            <person name="Nakazono-Nagaoka E."/>
        </authorList>
    </citation>
    <scope>NUCLEOTIDE SEQUENCE [LARGE SCALE GENOMIC DNA]</scope>
    <source>
        <strain evidence="19">MAFF 301420</strain>
    </source>
</reference>
<evidence type="ECO:0000313" key="18">
    <source>
        <dbReference type="EMBL" id="GAE55815.1"/>
    </source>
</evidence>
<dbReference type="PANTHER" id="PTHR22683">
    <property type="entry name" value="SPORULATION PROTEIN RELATED"/>
    <property type="match status" value="1"/>
</dbReference>
<organism evidence="18 19">
    <name type="scientific">Xanthomonas arboricola pv. pruni MAFF 301420</name>
    <dbReference type="NCBI Taxonomy" id="1418095"/>
    <lineage>
        <taxon>Bacteria</taxon>
        <taxon>Pseudomonadati</taxon>
        <taxon>Pseudomonadota</taxon>
        <taxon>Gammaproteobacteria</taxon>
        <taxon>Lysobacterales</taxon>
        <taxon>Lysobacteraceae</taxon>
        <taxon>Xanthomonas</taxon>
    </lineage>
</organism>
<dbReference type="Gene3D" id="3.40.50.300">
    <property type="entry name" value="P-loop containing nucleotide triphosphate hydrolases"/>
    <property type="match status" value="1"/>
</dbReference>
<evidence type="ECO:0000256" key="3">
    <source>
        <dbReference type="ARBA" id="ARBA00022475"/>
    </source>
</evidence>
<feature type="domain" description="DNA translocase FtsK 4TM region" evidence="16">
    <location>
        <begin position="30"/>
        <end position="204"/>
    </location>
</feature>
<dbReference type="GO" id="GO:0005524">
    <property type="term" value="F:ATP binding"/>
    <property type="evidence" value="ECO:0007669"/>
    <property type="project" value="UniProtKB-KW"/>
</dbReference>
<evidence type="ECO:0000256" key="12">
    <source>
        <dbReference type="ARBA" id="ARBA00023306"/>
    </source>
</evidence>